<sequence>MEHDAEDRTPPKTSKDTKATEAGGLETAPTKTPKRVRGAKKSAKAPQHDKDANKEDDLSKGQDQRRKSMTLRRRDSKNTITAGEQGHAATGSTEHKTLPAAEAPTSDEAVVPGATSNQEPAASAAVATSDQSGAPTNLDQIPASHVIEETTIPPGDAGENAASASGGPAQPAGHETDYTKAKSSSSTRLRPAGGSSDTLATGVPTRVATGSGSDEDAATRVIGAKARPNQEAKAGKAVEPDADAASTRRKPLKAPWMSRVPRAEEVSTKIAESRTVSRPVAERIPATCYAAIIIGSLASLALVVYFVSRTGSKQVRNDTCKTLACAQFSKRLLESINRSANPCDSFDRYVCDGWRSGHDLSVHEDAFQSILGRLYSKVRDMHVPKKGQNAFQRAAAFYRSCECVGKGDCSKDRTSDELSDAQLLLTYAGVIWPRRAKNADALHTLLITSVQLRWGAILAFDFSEVAGESQVFLRMAEELNLLKWKSDEQLHSADSRQRYFEALRDQFAPTADSSSAGQWHRHLRHLRRDAKAGVDDAPSLLSRGACKGDAEDSRPDHLLTQWRDHGEQAIHLMLSWCAVQMAALFVNQKLIVNFYGSKGKAEVAHGVSCFSKAFRIVGDEALFGSSKQFLPRRMRSTAANMTLGVRTAFRRRLERWKFYNDSVTVVQVWNSTAVALKYFTGASNQSVQSDGDIRHHLSKGKLDMGDSLVANWYLAVRLSFHEPTSLRLSEDIENLNMYTLVQSGEQSPDFSLLPYAFAFPYFEEGATRALNYAGVASYMAEALSLLFLDAYDNEAESAAALTEHFECMEGDVPDVLGRKNWARRMEPVSLQVALDAYHSAGGADTAAGDHRLEGLEFLSQEQLFFAAACFTRCAGSGTSSARSGQARCDAAFRHVDDFAAAFGCPEGSPLNPPTRCHIL</sequence>
<organism evidence="1 2">
    <name type="scientific">Dermacentor silvarum</name>
    <name type="common">Tick</name>
    <dbReference type="NCBI Taxonomy" id="543639"/>
    <lineage>
        <taxon>Eukaryota</taxon>
        <taxon>Metazoa</taxon>
        <taxon>Ecdysozoa</taxon>
        <taxon>Arthropoda</taxon>
        <taxon>Chelicerata</taxon>
        <taxon>Arachnida</taxon>
        <taxon>Acari</taxon>
        <taxon>Parasitiformes</taxon>
        <taxon>Ixodida</taxon>
        <taxon>Ixodoidea</taxon>
        <taxon>Ixodidae</taxon>
        <taxon>Rhipicephalinae</taxon>
        <taxon>Dermacentor</taxon>
    </lineage>
</organism>
<reference evidence="1" key="1">
    <citation type="submission" date="2020-05" db="EMBL/GenBank/DDBJ databases">
        <title>Large-scale comparative analyses of tick genomes elucidate their genetic diversity and vector capacities.</title>
        <authorList>
            <person name="Jia N."/>
            <person name="Wang J."/>
            <person name="Shi W."/>
            <person name="Du L."/>
            <person name="Sun Y."/>
            <person name="Zhan W."/>
            <person name="Jiang J."/>
            <person name="Wang Q."/>
            <person name="Zhang B."/>
            <person name="Ji P."/>
            <person name="Sakyi L.B."/>
            <person name="Cui X."/>
            <person name="Yuan T."/>
            <person name="Jiang B."/>
            <person name="Yang W."/>
            <person name="Lam T.T.-Y."/>
            <person name="Chang Q."/>
            <person name="Ding S."/>
            <person name="Wang X."/>
            <person name="Zhu J."/>
            <person name="Ruan X."/>
            <person name="Zhao L."/>
            <person name="Wei J."/>
            <person name="Que T."/>
            <person name="Du C."/>
            <person name="Cheng J."/>
            <person name="Dai P."/>
            <person name="Han X."/>
            <person name="Huang E."/>
            <person name="Gao Y."/>
            <person name="Liu J."/>
            <person name="Shao H."/>
            <person name="Ye R."/>
            <person name="Li L."/>
            <person name="Wei W."/>
            <person name="Wang X."/>
            <person name="Wang C."/>
            <person name="Yang T."/>
            <person name="Huo Q."/>
            <person name="Li W."/>
            <person name="Guo W."/>
            <person name="Chen H."/>
            <person name="Zhou L."/>
            <person name="Ni X."/>
            <person name="Tian J."/>
            <person name="Zhou Y."/>
            <person name="Sheng Y."/>
            <person name="Liu T."/>
            <person name="Pan Y."/>
            <person name="Xia L."/>
            <person name="Li J."/>
            <person name="Zhao F."/>
            <person name="Cao W."/>
        </authorList>
    </citation>
    <scope>NUCLEOTIDE SEQUENCE</scope>
    <source>
        <strain evidence="1">Dsil-2018</strain>
    </source>
</reference>
<proteinExistence type="predicted"/>
<evidence type="ECO:0000313" key="1">
    <source>
        <dbReference type="EMBL" id="KAH7971098.1"/>
    </source>
</evidence>
<gene>
    <name evidence="1" type="ORF">HPB49_018704</name>
</gene>
<dbReference type="Proteomes" id="UP000821865">
    <property type="component" value="Chromosome 11"/>
</dbReference>
<accession>A0ACB8DKA9</accession>
<dbReference type="EMBL" id="CM023480">
    <property type="protein sequence ID" value="KAH7971098.1"/>
    <property type="molecule type" value="Genomic_DNA"/>
</dbReference>
<evidence type="ECO:0000313" key="2">
    <source>
        <dbReference type="Proteomes" id="UP000821865"/>
    </source>
</evidence>
<keyword evidence="2" id="KW-1185">Reference proteome</keyword>
<comment type="caution">
    <text evidence="1">The sequence shown here is derived from an EMBL/GenBank/DDBJ whole genome shotgun (WGS) entry which is preliminary data.</text>
</comment>
<protein>
    <submittedName>
        <fullName evidence="1">Uncharacterized protein</fullName>
    </submittedName>
</protein>
<name>A0ACB8DKA9_DERSI</name>